<gene>
    <name evidence="2" type="ORF">PXH66_05750</name>
</gene>
<dbReference type="RefSeq" id="WP_330927850.1">
    <property type="nucleotide sequence ID" value="NZ_CP119075.1"/>
</dbReference>
<dbReference type="AlphaFoldDB" id="A0AAF0CQU7"/>
<protein>
    <submittedName>
        <fullName evidence="2">Glycosyltransferase family 4 protein</fullName>
    </submittedName>
</protein>
<dbReference type="Proteomes" id="UP001218638">
    <property type="component" value="Chromosome"/>
</dbReference>
<dbReference type="GO" id="GO:0016757">
    <property type="term" value="F:glycosyltransferase activity"/>
    <property type="evidence" value="ECO:0007669"/>
    <property type="project" value="UniProtKB-ARBA"/>
</dbReference>
<dbReference type="EMBL" id="CP119075">
    <property type="protein sequence ID" value="WED66349.1"/>
    <property type="molecule type" value="Genomic_DNA"/>
</dbReference>
<feature type="domain" description="Glycosyltransferase subfamily 4-like N-terminal" evidence="1">
    <location>
        <begin position="21"/>
        <end position="188"/>
    </location>
</feature>
<dbReference type="InterPro" id="IPR028098">
    <property type="entry name" value="Glyco_trans_4-like_N"/>
</dbReference>
<name>A0AAF0CQU7_9BACT</name>
<evidence type="ECO:0000259" key="1">
    <source>
        <dbReference type="Pfam" id="PF13579"/>
    </source>
</evidence>
<proteinExistence type="predicted"/>
<dbReference type="Gene3D" id="3.40.50.2000">
    <property type="entry name" value="Glycogen Phosphorylase B"/>
    <property type="match status" value="2"/>
</dbReference>
<keyword evidence="3" id="KW-1185">Reference proteome</keyword>
<reference evidence="2" key="1">
    <citation type="submission" date="2023-03" db="EMBL/GenBank/DDBJ databases">
        <title>Lomoglobus Profundus gen. nov., sp. nov., a novel member of the phylum Verrucomicrobia, isolated from deep-marine sediment of South China Sea.</title>
        <authorList>
            <person name="Ahmad T."/>
            <person name="Ishaq S.E."/>
            <person name="Wang F."/>
        </authorList>
    </citation>
    <scope>NUCLEOTIDE SEQUENCE</scope>
    <source>
        <strain evidence="2">LMO-M01</strain>
    </source>
</reference>
<sequence length="391" mass="43148">MRILFICNSFGKGWAATAHLATELAEGLVERGYEVEVWARGGSREHMVESCGRRIAVYGDNRKGSCGPKNRVLSELRLLWNFCLRALGTSSHFDSVVCMDSPRFASMAAGILKRKTGAKTLAWVMDLAFEQVVQRSGRSLVCLAAMGLTMLQIWTLSKMDRVITLGDCMASLLKKRGLHENKITVIGTWAEDHWASLSVNIHAARKRFNLHGGFIIMYAGFAADWHDFDSICEAISETEDDSRFQWVFAGSGPGIDKIRELSAVSNWPNVVILDRVDRSDLPSFLSCADLHLVSLRSSMLGTCVPSKLYPLMALSKPAVFVGPAECQTARDLVNAGAGEVVADSHELVEVIYRLAADSAKLKELGENANRAFRQKHCANVAITQWYETLMG</sequence>
<evidence type="ECO:0000313" key="3">
    <source>
        <dbReference type="Proteomes" id="UP001218638"/>
    </source>
</evidence>
<dbReference type="Pfam" id="PF13579">
    <property type="entry name" value="Glyco_trans_4_4"/>
    <property type="match status" value="1"/>
</dbReference>
<dbReference type="SUPFAM" id="SSF53756">
    <property type="entry name" value="UDP-Glycosyltransferase/glycogen phosphorylase"/>
    <property type="match status" value="1"/>
</dbReference>
<dbReference type="PANTHER" id="PTHR12526">
    <property type="entry name" value="GLYCOSYLTRANSFERASE"/>
    <property type="match status" value="1"/>
</dbReference>
<dbReference type="KEGG" id="slom:PXH66_05750"/>
<organism evidence="2 3">
    <name type="scientific">Synoicihabitans lomoniglobus</name>
    <dbReference type="NCBI Taxonomy" id="2909285"/>
    <lineage>
        <taxon>Bacteria</taxon>
        <taxon>Pseudomonadati</taxon>
        <taxon>Verrucomicrobiota</taxon>
        <taxon>Opitutia</taxon>
        <taxon>Opitutales</taxon>
        <taxon>Opitutaceae</taxon>
        <taxon>Synoicihabitans</taxon>
    </lineage>
</organism>
<evidence type="ECO:0000313" key="2">
    <source>
        <dbReference type="EMBL" id="WED66349.1"/>
    </source>
</evidence>
<accession>A0AAF0CQU7</accession>
<dbReference type="CDD" id="cd03794">
    <property type="entry name" value="GT4_WbuB-like"/>
    <property type="match status" value="1"/>
</dbReference>